<proteinExistence type="predicted"/>
<evidence type="ECO:0000259" key="1">
    <source>
        <dbReference type="Pfam" id="PF00248"/>
    </source>
</evidence>
<dbReference type="AlphaFoldDB" id="A0A1U7CPG8"/>
<gene>
    <name evidence="2" type="primary">yhdN_5</name>
    <name evidence="2" type="ORF">BSF38_02318</name>
</gene>
<evidence type="ECO:0000313" key="3">
    <source>
        <dbReference type="Proteomes" id="UP000186309"/>
    </source>
</evidence>
<dbReference type="STRING" id="1387353.BSF38_02318"/>
<keyword evidence="2" id="KW-0560">Oxidoreductase</keyword>
<accession>A0A1U7CPG8</accession>
<dbReference type="Gene3D" id="3.20.20.100">
    <property type="entry name" value="NADP-dependent oxidoreductase domain"/>
    <property type="match status" value="1"/>
</dbReference>
<dbReference type="EMBL" id="CP019082">
    <property type="protein sequence ID" value="APW60827.1"/>
    <property type="molecule type" value="Genomic_DNA"/>
</dbReference>
<dbReference type="CDD" id="cd19100">
    <property type="entry name" value="AKR_unchar"/>
    <property type="match status" value="1"/>
</dbReference>
<dbReference type="Pfam" id="PF00248">
    <property type="entry name" value="Aldo_ket_red"/>
    <property type="match status" value="1"/>
</dbReference>
<protein>
    <submittedName>
        <fullName evidence="2">General stress protein 69</fullName>
        <ecNumber evidence="2">1.1.1.-</ecNumber>
    </submittedName>
</protein>
<dbReference type="InterPro" id="IPR006311">
    <property type="entry name" value="TAT_signal"/>
</dbReference>
<dbReference type="InterPro" id="IPR036812">
    <property type="entry name" value="NAD(P)_OxRdtase_dom_sf"/>
</dbReference>
<dbReference type="EC" id="1.1.1.-" evidence="2"/>
<dbReference type="PROSITE" id="PS51318">
    <property type="entry name" value="TAT"/>
    <property type="match status" value="1"/>
</dbReference>
<dbReference type="PANTHER" id="PTHR43312">
    <property type="entry name" value="D-THREO-ALDOSE 1-DEHYDROGENASE"/>
    <property type="match status" value="1"/>
</dbReference>
<dbReference type="GO" id="GO:0016491">
    <property type="term" value="F:oxidoreductase activity"/>
    <property type="evidence" value="ECO:0007669"/>
    <property type="project" value="UniProtKB-KW"/>
</dbReference>
<dbReference type="KEGG" id="pbor:BSF38_02318"/>
<dbReference type="PANTHER" id="PTHR43312:SF1">
    <property type="entry name" value="NADP-DEPENDENT OXIDOREDUCTASE DOMAIN-CONTAINING PROTEIN"/>
    <property type="match status" value="1"/>
</dbReference>
<dbReference type="InterPro" id="IPR023210">
    <property type="entry name" value="NADP_OxRdtase_dom"/>
</dbReference>
<dbReference type="OrthoDB" id="9773828at2"/>
<reference evidence="3" key="1">
    <citation type="submission" date="2016-12" db="EMBL/GenBank/DDBJ databases">
        <title>Comparative genomics of four Isosphaeraceae planctomycetes: a common pool of plasmids and glycoside hydrolase genes.</title>
        <authorList>
            <person name="Ivanova A."/>
        </authorList>
    </citation>
    <scope>NUCLEOTIDE SEQUENCE [LARGE SCALE GENOMIC DNA]</scope>
    <source>
        <strain evidence="3">PX4</strain>
    </source>
</reference>
<feature type="domain" description="NADP-dependent oxidoreductase" evidence="1">
    <location>
        <begin position="47"/>
        <end position="212"/>
    </location>
</feature>
<dbReference type="Proteomes" id="UP000186309">
    <property type="component" value="Chromosome"/>
</dbReference>
<dbReference type="RefSeq" id="WP_076345732.1">
    <property type="nucleotide sequence ID" value="NZ_CP019082.1"/>
</dbReference>
<keyword evidence="3" id="KW-1185">Reference proteome</keyword>
<evidence type="ECO:0000313" key="2">
    <source>
        <dbReference type="EMBL" id="APW60827.1"/>
    </source>
</evidence>
<dbReference type="SUPFAM" id="SSF51430">
    <property type="entry name" value="NAD(P)-linked oxidoreductase"/>
    <property type="match status" value="1"/>
</dbReference>
<name>A0A1U7CPG8_9BACT</name>
<sequence>MDFNRRDFLQTAAVGAVVAPALGAGALADSKLPMRDFGKTGIKVSALGFGSGSRFLMYEQEDRALEALTLALDLGVTYIDTAHSYGDGKSEGWIGKLMPERRKQVTLATKIAARKADDARRQIEQCLKLLQTDHLDVLHIHALSGPEDLAAIEAKGGVLEALYEAREQKIARAIGITCHAAPEALRTALERHDFNCTQMALNAAMARMAEGKGGMKATRMPTGGFEELALPVAVRKGMGVIAMKVFGQDQITSAAPIDKLLAYSLSLPVSLASLGMPKPEFIRRNIALARAFTPMPDAERRRLTDSIATERKAALVEFFRDHRDA</sequence>
<dbReference type="InterPro" id="IPR053135">
    <property type="entry name" value="AKR2_Oxidoreductase"/>
</dbReference>
<organism evidence="2 3">
    <name type="scientific">Paludisphaera borealis</name>
    <dbReference type="NCBI Taxonomy" id="1387353"/>
    <lineage>
        <taxon>Bacteria</taxon>
        <taxon>Pseudomonadati</taxon>
        <taxon>Planctomycetota</taxon>
        <taxon>Planctomycetia</taxon>
        <taxon>Isosphaerales</taxon>
        <taxon>Isosphaeraceae</taxon>
        <taxon>Paludisphaera</taxon>
    </lineage>
</organism>